<dbReference type="SUPFAM" id="SSF56496">
    <property type="entry name" value="Fibrinogen C-terminal domain-like"/>
    <property type="match status" value="1"/>
</dbReference>
<keyword evidence="5" id="KW-1015">Disulfide bond</keyword>
<sequence>SGLYSIQPVGGDRFIAYCDMESDGGGWTVLQRRNSGQLDFDRTWEEYATGFGDDNQRCTGEYWLGNEKLVRLTRNNFLTVRFELTDWSGEKRVAEYYYFRVNDDHKFTVQISQYQEQTSNVSDSITGWGYIGAHRRNPNNMKFTTRDNDNDRNEVENCAQLNSGRHGAGGWWHNSCFAANINGHYYHGMTDGDGIIWPTWRGVSYSLKATEMKVRPNTF</sequence>
<evidence type="ECO:0000256" key="5">
    <source>
        <dbReference type="ARBA" id="ARBA00023157"/>
    </source>
</evidence>
<evidence type="ECO:0000256" key="2">
    <source>
        <dbReference type="ARBA" id="ARBA00022525"/>
    </source>
</evidence>
<dbReference type="Proteomes" id="UP000007875">
    <property type="component" value="Unassembled WGS sequence"/>
</dbReference>
<keyword evidence="9" id="KW-1185">Reference proteome</keyword>
<accession>H2ZBX1</accession>
<dbReference type="PROSITE" id="PS51406">
    <property type="entry name" value="FIBRINOGEN_C_2"/>
    <property type="match status" value="1"/>
</dbReference>
<keyword evidence="2" id="KW-0964">Secreted</keyword>
<dbReference type="InterPro" id="IPR014716">
    <property type="entry name" value="Fibrinogen_a/b/g_C_1"/>
</dbReference>
<keyword evidence="6" id="KW-0325">Glycoprotein</keyword>
<dbReference type="InterPro" id="IPR036056">
    <property type="entry name" value="Fibrinogen-like_C"/>
</dbReference>
<dbReference type="InterPro" id="IPR002181">
    <property type="entry name" value="Fibrinogen_a/b/g_C_dom"/>
</dbReference>
<dbReference type="Gene3D" id="3.90.215.10">
    <property type="entry name" value="Gamma Fibrinogen, chain A, domain 1"/>
    <property type="match status" value="1"/>
</dbReference>
<dbReference type="Pfam" id="PF00147">
    <property type="entry name" value="Fibrinogen_C"/>
    <property type="match status" value="1"/>
</dbReference>
<dbReference type="PANTHER" id="PTHR47221">
    <property type="entry name" value="FIBRINOGEN ALPHA CHAIN"/>
    <property type="match status" value="1"/>
</dbReference>
<reference evidence="9" key="1">
    <citation type="submission" date="2003-08" db="EMBL/GenBank/DDBJ databases">
        <authorList>
            <person name="Birren B."/>
            <person name="Nusbaum C."/>
            <person name="Abebe A."/>
            <person name="Abouelleil A."/>
            <person name="Adekoya E."/>
            <person name="Ait-zahra M."/>
            <person name="Allen N."/>
            <person name="Allen T."/>
            <person name="An P."/>
            <person name="Anderson M."/>
            <person name="Anderson S."/>
            <person name="Arachchi H."/>
            <person name="Armbruster J."/>
            <person name="Bachantsang P."/>
            <person name="Baldwin J."/>
            <person name="Barry A."/>
            <person name="Bayul T."/>
            <person name="Blitshsteyn B."/>
            <person name="Bloom T."/>
            <person name="Blye J."/>
            <person name="Boguslavskiy L."/>
            <person name="Borowsky M."/>
            <person name="Boukhgalter B."/>
            <person name="Brunache A."/>
            <person name="Butler J."/>
            <person name="Calixte N."/>
            <person name="Calvo S."/>
            <person name="Camarata J."/>
            <person name="Campo K."/>
            <person name="Chang J."/>
            <person name="Cheshatsang Y."/>
            <person name="Citroen M."/>
            <person name="Collymore A."/>
            <person name="Considine T."/>
            <person name="Cook A."/>
            <person name="Cooke P."/>
            <person name="Corum B."/>
            <person name="Cuomo C."/>
            <person name="David R."/>
            <person name="Dawoe T."/>
            <person name="Degray S."/>
            <person name="Dodge S."/>
            <person name="Dooley K."/>
            <person name="Dorje P."/>
            <person name="Dorjee K."/>
            <person name="Dorris L."/>
            <person name="Duffey N."/>
            <person name="Dupes A."/>
            <person name="Elkins T."/>
            <person name="Engels R."/>
            <person name="Erickson J."/>
            <person name="Farina A."/>
            <person name="Faro S."/>
            <person name="Ferreira P."/>
            <person name="Fischer H."/>
            <person name="Fitzgerald M."/>
            <person name="Foley K."/>
            <person name="Gage D."/>
            <person name="Galagan J."/>
            <person name="Gearin G."/>
            <person name="Gnerre S."/>
            <person name="Gnirke A."/>
            <person name="Goyette A."/>
            <person name="Graham J."/>
            <person name="Grandbois E."/>
            <person name="Gyaltsen K."/>
            <person name="Hafez N."/>
            <person name="Hagopian D."/>
            <person name="Hagos B."/>
            <person name="Hall J."/>
            <person name="Hatcher B."/>
            <person name="Heller A."/>
            <person name="Higgins H."/>
            <person name="Honan T."/>
            <person name="Horn A."/>
            <person name="Houde N."/>
            <person name="Hughes L."/>
            <person name="Hulme W."/>
            <person name="Husby E."/>
            <person name="Iliev I."/>
            <person name="Jaffe D."/>
            <person name="Jones C."/>
            <person name="Kamal M."/>
            <person name="Kamat A."/>
            <person name="Kamvysselis M."/>
            <person name="Karlsson E."/>
            <person name="Kells C."/>
            <person name="Kieu A."/>
            <person name="Kisner P."/>
            <person name="Kodira C."/>
            <person name="Kulbokas E."/>
            <person name="Labutti K."/>
            <person name="Lama D."/>
            <person name="Landers T."/>
            <person name="Leger J."/>
            <person name="Levine S."/>
            <person name="Lewis D."/>
            <person name="Lewis T."/>
            <person name="Lindblad-toh K."/>
            <person name="Liu X."/>
            <person name="Lokyitsang T."/>
            <person name="Lokyitsang Y."/>
            <person name="Lucien O."/>
            <person name="Lui A."/>
            <person name="Ma L.J."/>
            <person name="Mabbitt R."/>
            <person name="Macdonald J."/>
            <person name="Maclean C."/>
            <person name="Major J."/>
            <person name="Manning J."/>
            <person name="Marabella R."/>
            <person name="Maru K."/>
            <person name="Matthews C."/>
            <person name="Mauceli E."/>
            <person name="Mccarthy M."/>
            <person name="Mcdonough S."/>
            <person name="Mcghee T."/>
            <person name="Meldrim J."/>
            <person name="Meneus L."/>
            <person name="Mesirov J."/>
            <person name="Mihalev A."/>
            <person name="Mihova T."/>
            <person name="Mikkelsen T."/>
            <person name="Mlenga V."/>
            <person name="Moru K."/>
            <person name="Mozes J."/>
            <person name="Mulrain L."/>
            <person name="Munson G."/>
            <person name="Naylor J."/>
            <person name="Newes C."/>
            <person name="Nguyen C."/>
            <person name="Nguyen N."/>
            <person name="Nguyen T."/>
            <person name="Nicol R."/>
            <person name="Nielsen C."/>
            <person name="Nizzari M."/>
            <person name="Norbu C."/>
            <person name="Norbu N."/>
            <person name="O'donnell P."/>
            <person name="Okoawo O."/>
            <person name="O'leary S."/>
            <person name="Omotosho B."/>
            <person name="O'neill K."/>
            <person name="Osman S."/>
            <person name="Parker S."/>
            <person name="Perrin D."/>
            <person name="Phunkhang P."/>
            <person name="Piqani B."/>
            <person name="Purcell S."/>
            <person name="Rachupka T."/>
            <person name="Ramasamy U."/>
            <person name="Rameau R."/>
            <person name="Ray V."/>
            <person name="Raymond C."/>
            <person name="Retta R."/>
            <person name="Richardson S."/>
            <person name="Rise C."/>
            <person name="Rodriguez J."/>
            <person name="Rogers J."/>
            <person name="Rogov P."/>
            <person name="Rutman M."/>
            <person name="Schupbach R."/>
            <person name="Seaman C."/>
            <person name="Settipalli S."/>
            <person name="Sharpe T."/>
            <person name="Sheridan J."/>
            <person name="Sherpa N."/>
            <person name="Shi J."/>
            <person name="Smirnov S."/>
            <person name="Smith C."/>
            <person name="Sougnez C."/>
            <person name="Spencer B."/>
            <person name="Stalker J."/>
            <person name="Stange-thomann N."/>
            <person name="Stavropoulos S."/>
            <person name="Stetson K."/>
            <person name="Stone C."/>
            <person name="Stone S."/>
            <person name="Stubbs M."/>
            <person name="Talamas J."/>
            <person name="Tchuinga P."/>
            <person name="Tenzing P."/>
            <person name="Tesfaye S."/>
            <person name="Theodore J."/>
            <person name="Thoulutsang Y."/>
            <person name="Topham K."/>
            <person name="Towey S."/>
            <person name="Tsamla T."/>
            <person name="Tsomo N."/>
            <person name="Vallee D."/>
            <person name="Vassiliev H."/>
            <person name="Venkataraman V."/>
            <person name="Vinson J."/>
            <person name="Vo A."/>
            <person name="Wade C."/>
            <person name="Wang S."/>
            <person name="Wangchuk T."/>
            <person name="Wangdi T."/>
            <person name="Whittaker C."/>
            <person name="Wilkinson J."/>
            <person name="Wu Y."/>
            <person name="Wyman D."/>
            <person name="Yadav S."/>
            <person name="Yang S."/>
            <person name="Yang X."/>
            <person name="Yeager S."/>
            <person name="Yee E."/>
            <person name="Young G."/>
            <person name="Zainoun J."/>
            <person name="Zembeck L."/>
            <person name="Zimmer A."/>
            <person name="Zody M."/>
            <person name="Lander E."/>
        </authorList>
    </citation>
    <scope>NUCLEOTIDE SEQUENCE [LARGE SCALE GENOMIC DNA]</scope>
</reference>
<reference evidence="8" key="2">
    <citation type="submission" date="2025-08" db="UniProtKB">
        <authorList>
            <consortium name="Ensembl"/>
        </authorList>
    </citation>
    <scope>IDENTIFICATION</scope>
</reference>
<keyword evidence="3" id="KW-0732">Signal</keyword>
<dbReference type="InParanoid" id="H2ZBX1"/>
<evidence type="ECO:0000313" key="9">
    <source>
        <dbReference type="Proteomes" id="UP000007875"/>
    </source>
</evidence>
<dbReference type="GO" id="GO:0005576">
    <property type="term" value="C:extracellular region"/>
    <property type="evidence" value="ECO:0007669"/>
    <property type="project" value="UniProtKB-SubCell"/>
</dbReference>
<name>H2ZBX1_CIOSA</name>
<dbReference type="HOGENOM" id="CLU_038628_6_0_1"/>
<feature type="domain" description="Fibrinogen C-terminal" evidence="7">
    <location>
        <begin position="1"/>
        <end position="218"/>
    </location>
</feature>
<evidence type="ECO:0000256" key="1">
    <source>
        <dbReference type="ARBA" id="ARBA00004613"/>
    </source>
</evidence>
<comment type="subcellular location">
    <subcellularLocation>
        <location evidence="1">Secreted</location>
    </subcellularLocation>
</comment>
<dbReference type="CDD" id="cd00087">
    <property type="entry name" value="FReD"/>
    <property type="match status" value="1"/>
</dbReference>
<reference evidence="8" key="3">
    <citation type="submission" date="2025-09" db="UniProtKB">
        <authorList>
            <consortium name="Ensembl"/>
        </authorList>
    </citation>
    <scope>IDENTIFICATION</scope>
</reference>
<proteinExistence type="predicted"/>
<dbReference type="SMART" id="SM00186">
    <property type="entry name" value="FBG"/>
    <property type="match status" value="1"/>
</dbReference>
<evidence type="ECO:0000256" key="3">
    <source>
        <dbReference type="ARBA" id="ARBA00022729"/>
    </source>
</evidence>
<evidence type="ECO:0000259" key="7">
    <source>
        <dbReference type="PROSITE" id="PS51406"/>
    </source>
</evidence>
<dbReference type="Ensembl" id="ENSCSAVT00000015261.1">
    <property type="protein sequence ID" value="ENSCSAVP00000015087.1"/>
    <property type="gene ID" value="ENSCSAVG00000008844.1"/>
</dbReference>
<organism evidence="8 9">
    <name type="scientific">Ciona savignyi</name>
    <name type="common">Pacific transparent sea squirt</name>
    <dbReference type="NCBI Taxonomy" id="51511"/>
    <lineage>
        <taxon>Eukaryota</taxon>
        <taxon>Metazoa</taxon>
        <taxon>Chordata</taxon>
        <taxon>Tunicata</taxon>
        <taxon>Ascidiacea</taxon>
        <taxon>Phlebobranchia</taxon>
        <taxon>Cionidae</taxon>
        <taxon>Ciona</taxon>
    </lineage>
</organism>
<dbReference type="InterPro" id="IPR037579">
    <property type="entry name" value="FIB_ANG-like"/>
</dbReference>
<dbReference type="GeneTree" id="ENSGT00940000163551"/>
<dbReference type="eggNOG" id="KOG2579">
    <property type="taxonomic scope" value="Eukaryota"/>
</dbReference>
<dbReference type="NCBIfam" id="NF040941">
    <property type="entry name" value="GGGWT_bact"/>
    <property type="match status" value="1"/>
</dbReference>
<dbReference type="OMA" id="RNEVENC"/>
<dbReference type="PANTHER" id="PTHR47221:SF6">
    <property type="entry name" value="FIBRINOGEN ALPHA CHAIN"/>
    <property type="match status" value="1"/>
</dbReference>
<keyword evidence="4" id="KW-0175">Coiled coil</keyword>
<evidence type="ECO:0000256" key="6">
    <source>
        <dbReference type="ARBA" id="ARBA00023180"/>
    </source>
</evidence>
<protein>
    <recommendedName>
        <fullName evidence="7">Fibrinogen C-terminal domain-containing protein</fullName>
    </recommendedName>
</protein>
<dbReference type="STRING" id="51511.ENSCSAVP00000015087"/>
<evidence type="ECO:0000256" key="4">
    <source>
        <dbReference type="ARBA" id="ARBA00023054"/>
    </source>
</evidence>
<dbReference type="AlphaFoldDB" id="H2ZBX1"/>
<evidence type="ECO:0000313" key="8">
    <source>
        <dbReference type="Ensembl" id="ENSCSAVP00000015087.1"/>
    </source>
</evidence>